<evidence type="ECO:0000256" key="1">
    <source>
        <dbReference type="SAM" id="Phobius"/>
    </source>
</evidence>
<name>A0A401UDU9_9BACT</name>
<evidence type="ECO:0000313" key="3">
    <source>
        <dbReference type="Proteomes" id="UP000288227"/>
    </source>
</evidence>
<reference evidence="2 3" key="1">
    <citation type="submission" date="2018-11" db="EMBL/GenBank/DDBJ databases">
        <title>Chryseotalea sanarue gen. nov., sp., nov., a member of the family Cytophagaceae, isolated from a brackish lake in Hamamatsu Japan.</title>
        <authorList>
            <person name="Maejima Y."/>
            <person name="Iino T."/>
            <person name="Muraguchi Y."/>
            <person name="Fukuda K."/>
            <person name="Ohkuma M."/>
            <person name="Moriuchi R."/>
            <person name="Dohra H."/>
            <person name="Kimbara K."/>
            <person name="Shintani M."/>
        </authorList>
    </citation>
    <scope>NUCLEOTIDE SEQUENCE [LARGE SCALE GENOMIC DNA]</scope>
    <source>
        <strain evidence="2 3">Ys</strain>
    </source>
</reference>
<dbReference type="AlphaFoldDB" id="A0A401UDU9"/>
<keyword evidence="1" id="KW-0472">Membrane</keyword>
<protein>
    <submittedName>
        <fullName evidence="2">Uncharacterized protein</fullName>
    </submittedName>
</protein>
<sequence>MSICQSTKNYQELNDTSMKPSKFLKITSLSLLVFFSAIIISCNDENRLTLKDSQDIAEDALTDSYFEDADDMSSLAIQSDAATAGGVTSPSNRQISVSDSRFCPGVVVTIVMSPNSSQTVPVGTVTIDFGEGCTDPRGNVRTGIITVAFNGRRFQPGSTLVWTTNDYTINGIQLEGSRTLTNITGSTEESPKFQIELVGGRATFPDESVATREASFTREWIRAANPANDEMRLDGSAEGTNRAGIAYTMNIQETLVFKRGCGFPVSGVKIYTREGKQITIDYGDGACDRQVTYTVGDQSITTNVGNN</sequence>
<feature type="transmembrane region" description="Helical" evidence="1">
    <location>
        <begin position="23"/>
        <end position="41"/>
    </location>
</feature>
<keyword evidence="1" id="KW-0812">Transmembrane</keyword>
<dbReference type="Proteomes" id="UP000288227">
    <property type="component" value="Unassembled WGS sequence"/>
</dbReference>
<dbReference type="EMBL" id="BHXQ01000006">
    <property type="protein sequence ID" value="GCC53057.1"/>
    <property type="molecule type" value="Genomic_DNA"/>
</dbReference>
<gene>
    <name evidence="2" type="ORF">SanaruYs_32980</name>
</gene>
<comment type="caution">
    <text evidence="2">The sequence shown here is derived from an EMBL/GenBank/DDBJ whole genome shotgun (WGS) entry which is preliminary data.</text>
</comment>
<accession>A0A401UDU9</accession>
<proteinExistence type="predicted"/>
<organism evidence="2 3">
    <name type="scientific">Chryseotalea sanaruensis</name>
    <dbReference type="NCBI Taxonomy" id="2482724"/>
    <lineage>
        <taxon>Bacteria</taxon>
        <taxon>Pseudomonadati</taxon>
        <taxon>Bacteroidota</taxon>
        <taxon>Cytophagia</taxon>
        <taxon>Cytophagales</taxon>
        <taxon>Chryseotaleaceae</taxon>
        <taxon>Chryseotalea</taxon>
    </lineage>
</organism>
<keyword evidence="3" id="KW-1185">Reference proteome</keyword>
<evidence type="ECO:0000313" key="2">
    <source>
        <dbReference type="EMBL" id="GCC53057.1"/>
    </source>
</evidence>
<keyword evidence="1" id="KW-1133">Transmembrane helix</keyword>